<dbReference type="PANTHER" id="PTHR43750:SF2">
    <property type="entry name" value="UDP-GLUCOSE 6-DEHYDROGENASE"/>
    <property type="match status" value="1"/>
</dbReference>
<sequence>MRVAVAGLGYVGLANATLLAQRHEVVALDINADRVVAVNERRCPIEDVDIERFFAEVPLDLRATTEPTEALVGARFVIVATPTNYDQELNEFDTSSIEAVLDQVAELSPDSTVVIKSTVPVGYTRRIRDAYPGLRILFSPEFLREGRALHDNLHPSRIVVGDPGPEAEEFARTLQEAAHEPAPVLITHSTEAEAIKLFANTFLALRVAYFNELDSFALQHDLDSRMLLEGVCFDTRIGSFYNNPSFGYGGYCLPKDSQQLLANYRDVPQNLIRAVVDSNQTRQDVIAADVLARGPKVVGVHRLTMKAGSDNIRESSVQGVIRRLRDAGATVVIYEPMIDGPTFAGCELVESLAELKRRADLIIANRWSDELDDVADRVYSRDVFRAN</sequence>
<dbReference type="Proteomes" id="UP000824504">
    <property type="component" value="Chromosome"/>
</dbReference>
<protein>
    <recommendedName>
        <fullName evidence="3">UDP-glucose 6-dehydrogenase</fullName>
        <ecNumber evidence="3">1.1.1.22</ecNumber>
    </recommendedName>
</protein>
<keyword evidence="1 3" id="KW-0560">Oxidoreductase</keyword>
<gene>
    <name evidence="5" type="ORF">KDB89_01035</name>
</gene>
<keyword evidence="6" id="KW-1185">Reference proteome</keyword>
<dbReference type="InterPro" id="IPR017476">
    <property type="entry name" value="UDP-Glc/GDP-Man"/>
</dbReference>
<dbReference type="SMART" id="SM00984">
    <property type="entry name" value="UDPG_MGDP_dh_C"/>
    <property type="match status" value="1"/>
</dbReference>
<dbReference type="PANTHER" id="PTHR43750">
    <property type="entry name" value="UDP-GLUCOSE 6-DEHYDROGENASE TUAD"/>
    <property type="match status" value="1"/>
</dbReference>
<evidence type="ECO:0000256" key="1">
    <source>
        <dbReference type="ARBA" id="ARBA00023002"/>
    </source>
</evidence>
<accession>A0ABX8SI95</accession>
<comment type="similarity">
    <text evidence="3">Belongs to the UDP-glucose/GDP-mannose dehydrogenase family.</text>
</comment>
<proteinExistence type="inferred from homology"/>
<dbReference type="Pfam" id="PF03720">
    <property type="entry name" value="UDPG_MGDP_dh_C"/>
    <property type="match status" value="1"/>
</dbReference>
<dbReference type="InterPro" id="IPR028357">
    <property type="entry name" value="UDPglc_DH_bac"/>
</dbReference>
<feature type="domain" description="UDP-glucose/GDP-mannose dehydrogenase C-terminal" evidence="4">
    <location>
        <begin position="299"/>
        <end position="386"/>
    </location>
</feature>
<organism evidence="5 6">
    <name type="scientific">Tessaracoccus palaemonis</name>
    <dbReference type="NCBI Taxonomy" id="2829499"/>
    <lineage>
        <taxon>Bacteria</taxon>
        <taxon>Bacillati</taxon>
        <taxon>Actinomycetota</taxon>
        <taxon>Actinomycetes</taxon>
        <taxon>Propionibacteriales</taxon>
        <taxon>Propionibacteriaceae</taxon>
        <taxon>Tessaracoccus</taxon>
    </lineage>
</organism>
<name>A0ABX8SI95_9ACTN</name>
<comment type="catalytic activity">
    <reaction evidence="3">
        <text>UDP-alpha-D-glucose + 2 NAD(+) + H2O = UDP-alpha-D-glucuronate + 2 NADH + 3 H(+)</text>
        <dbReference type="Rhea" id="RHEA:23596"/>
        <dbReference type="ChEBI" id="CHEBI:15377"/>
        <dbReference type="ChEBI" id="CHEBI:15378"/>
        <dbReference type="ChEBI" id="CHEBI:57540"/>
        <dbReference type="ChEBI" id="CHEBI:57945"/>
        <dbReference type="ChEBI" id="CHEBI:58052"/>
        <dbReference type="ChEBI" id="CHEBI:58885"/>
        <dbReference type="EC" id="1.1.1.22"/>
    </reaction>
</comment>
<evidence type="ECO:0000313" key="5">
    <source>
        <dbReference type="EMBL" id="QXT63106.1"/>
    </source>
</evidence>
<dbReference type="InterPro" id="IPR014026">
    <property type="entry name" value="UDP-Glc/GDP-Man_DH_dimer"/>
</dbReference>
<dbReference type="PIRSF" id="PIRSF500134">
    <property type="entry name" value="UDPglc_DH_bac"/>
    <property type="match status" value="1"/>
</dbReference>
<dbReference type="InterPro" id="IPR014027">
    <property type="entry name" value="UDP-Glc/GDP-Man_DH_C"/>
</dbReference>
<dbReference type="EMBL" id="CP079216">
    <property type="protein sequence ID" value="QXT63106.1"/>
    <property type="molecule type" value="Genomic_DNA"/>
</dbReference>
<dbReference type="RefSeq" id="WP_219082686.1">
    <property type="nucleotide sequence ID" value="NZ_CP079216.1"/>
</dbReference>
<evidence type="ECO:0000259" key="4">
    <source>
        <dbReference type="SMART" id="SM00984"/>
    </source>
</evidence>
<reference evidence="5 6" key="1">
    <citation type="submission" date="2021-07" db="EMBL/GenBank/DDBJ databases">
        <title>complete genome sequencing of Tessaracoccus sp.J1M15.</title>
        <authorList>
            <person name="Bae J.-W."/>
            <person name="Kim D.-y."/>
        </authorList>
    </citation>
    <scope>NUCLEOTIDE SEQUENCE [LARGE SCALE GENOMIC DNA]</scope>
    <source>
        <strain evidence="5 6">J1M15</strain>
    </source>
</reference>
<dbReference type="NCBIfam" id="TIGR03026">
    <property type="entry name" value="NDP-sugDHase"/>
    <property type="match status" value="1"/>
</dbReference>
<evidence type="ECO:0000256" key="3">
    <source>
        <dbReference type="PIRNR" id="PIRNR000124"/>
    </source>
</evidence>
<dbReference type="Pfam" id="PF00984">
    <property type="entry name" value="UDPG_MGDP_dh"/>
    <property type="match status" value="1"/>
</dbReference>
<keyword evidence="2 3" id="KW-0520">NAD</keyword>
<dbReference type="InterPro" id="IPR001732">
    <property type="entry name" value="UDP-Glc/GDP-Man_DH_N"/>
</dbReference>
<evidence type="ECO:0000313" key="6">
    <source>
        <dbReference type="Proteomes" id="UP000824504"/>
    </source>
</evidence>
<evidence type="ECO:0000256" key="2">
    <source>
        <dbReference type="ARBA" id="ARBA00023027"/>
    </source>
</evidence>
<dbReference type="PIRSF" id="PIRSF000124">
    <property type="entry name" value="UDPglc_GDPman_dh"/>
    <property type="match status" value="1"/>
</dbReference>
<dbReference type="EC" id="1.1.1.22" evidence="3"/>
<dbReference type="Pfam" id="PF03721">
    <property type="entry name" value="UDPG_MGDP_dh_N"/>
    <property type="match status" value="1"/>
</dbReference>